<dbReference type="PROSITE" id="PS00455">
    <property type="entry name" value="AMP_BINDING"/>
    <property type="match status" value="1"/>
</dbReference>
<evidence type="ECO:0000256" key="2">
    <source>
        <dbReference type="ARBA" id="ARBA00022450"/>
    </source>
</evidence>
<feature type="domain" description="Condensation" evidence="5">
    <location>
        <begin position="8"/>
        <end position="452"/>
    </location>
</feature>
<dbReference type="NCBIfam" id="TIGR01733">
    <property type="entry name" value="AA-adenyl-dom"/>
    <property type="match status" value="1"/>
</dbReference>
<dbReference type="InterPro" id="IPR010071">
    <property type="entry name" value="AA_adenyl_dom"/>
</dbReference>
<proteinExistence type="predicted"/>
<dbReference type="Gene3D" id="3.30.559.30">
    <property type="entry name" value="Nonribosomal peptide synthetase, condensation domain"/>
    <property type="match status" value="1"/>
</dbReference>
<evidence type="ECO:0000313" key="7">
    <source>
        <dbReference type="Proteomes" id="UP000181909"/>
    </source>
</evidence>
<dbReference type="GO" id="GO:0003824">
    <property type="term" value="F:catalytic activity"/>
    <property type="evidence" value="ECO:0007669"/>
    <property type="project" value="InterPro"/>
</dbReference>
<accession>A0A1K2B3N6</accession>
<dbReference type="InterPro" id="IPR020845">
    <property type="entry name" value="AMP-binding_CS"/>
</dbReference>
<dbReference type="GO" id="GO:0043041">
    <property type="term" value="P:amino acid activation for nonribosomal peptide biosynthetic process"/>
    <property type="evidence" value="ECO:0007669"/>
    <property type="project" value="TreeGrafter"/>
</dbReference>
<dbReference type="PANTHER" id="PTHR45527">
    <property type="entry name" value="NONRIBOSOMAL PEPTIDE SYNTHETASE"/>
    <property type="match status" value="1"/>
</dbReference>
<dbReference type="InterPro" id="IPR001242">
    <property type="entry name" value="Condensation_dom"/>
</dbReference>
<dbReference type="CDD" id="cd19531">
    <property type="entry name" value="LCL_NRPS-like"/>
    <property type="match status" value="1"/>
</dbReference>
<dbReference type="Gene3D" id="3.30.559.10">
    <property type="entry name" value="Chloramphenicol acetyltransferase-like domain"/>
    <property type="match status" value="1"/>
</dbReference>
<keyword evidence="2" id="KW-0596">Phosphopantetheine</keyword>
<name>A0A1K2B3N6_STRAR</name>
<dbReference type="EMBL" id="FPJO01000008">
    <property type="protein sequence ID" value="SFX93166.1"/>
    <property type="molecule type" value="Genomic_DNA"/>
</dbReference>
<evidence type="ECO:0000256" key="1">
    <source>
        <dbReference type="ARBA" id="ARBA00001957"/>
    </source>
</evidence>
<comment type="cofactor">
    <cofactor evidence="1">
        <name>pantetheine 4'-phosphate</name>
        <dbReference type="ChEBI" id="CHEBI:47942"/>
    </cofactor>
</comment>
<evidence type="ECO:0000259" key="5">
    <source>
        <dbReference type="Pfam" id="PF00668"/>
    </source>
</evidence>
<dbReference type="CDD" id="cd05930">
    <property type="entry name" value="A_NRPS"/>
    <property type="match status" value="1"/>
</dbReference>
<dbReference type="GO" id="GO:0005737">
    <property type="term" value="C:cytoplasm"/>
    <property type="evidence" value="ECO:0007669"/>
    <property type="project" value="TreeGrafter"/>
</dbReference>
<feature type="domain" description="AMP-dependent synthetase/ligase" evidence="4">
    <location>
        <begin position="475"/>
        <end position="823"/>
    </location>
</feature>
<protein>
    <submittedName>
        <fullName evidence="6">Amino acid adenylation domain-containing protein</fullName>
    </submittedName>
</protein>
<keyword evidence="3" id="KW-0597">Phosphoprotein</keyword>
<dbReference type="InterPro" id="IPR023213">
    <property type="entry name" value="CAT-like_dom_sf"/>
</dbReference>
<dbReference type="SUPFAM" id="SSF56801">
    <property type="entry name" value="Acetyl-CoA synthetase-like"/>
    <property type="match status" value="1"/>
</dbReference>
<dbReference type="InterPro" id="IPR045851">
    <property type="entry name" value="AMP-bd_C_sf"/>
</dbReference>
<dbReference type="PRINTS" id="PR00154">
    <property type="entry name" value="AMPBINDING"/>
</dbReference>
<dbReference type="Pfam" id="PF00501">
    <property type="entry name" value="AMP-binding"/>
    <property type="match status" value="1"/>
</dbReference>
<evidence type="ECO:0000313" key="6">
    <source>
        <dbReference type="EMBL" id="SFX93166.1"/>
    </source>
</evidence>
<dbReference type="SUPFAM" id="SSF52777">
    <property type="entry name" value="CoA-dependent acyltransferases"/>
    <property type="match status" value="2"/>
</dbReference>
<evidence type="ECO:0000256" key="3">
    <source>
        <dbReference type="ARBA" id="ARBA00022553"/>
    </source>
</evidence>
<dbReference type="Proteomes" id="UP000181909">
    <property type="component" value="Unassembled WGS sequence"/>
</dbReference>
<reference evidence="6 7" key="1">
    <citation type="submission" date="2016-11" db="EMBL/GenBank/DDBJ databases">
        <authorList>
            <person name="Jaros S."/>
            <person name="Januszkiewicz K."/>
            <person name="Wedrychowicz H."/>
        </authorList>
    </citation>
    <scope>NUCLEOTIDE SEQUENCE [LARGE SCALE GENOMIC DNA]</scope>
    <source>
        <strain evidence="6 7">OK807</strain>
    </source>
</reference>
<sequence length="885" mass="93386">MDSGQVYVMPASPAQVGLWLLVELDPTSTAYNVPAAMRLSGPLDVDALARALRGLCERHEILRTTFTVADGEVSQVIHPESRIGMDQLDLTGLGGDTEAVCRKECAERAAESFDLENGPLLRVVVFRLDQDDHVVSLLMHHIITDGWSMGVFIKELAVLYMAELVGAGDAPLPPPALQYADFAVWHRGWLGSGVQDAQLGYWRGVLADEDLVLELPTDRARPRVPTFAGDRVSTTLDAELGQRLRAMAARLGATPFMATHAAFAAVLARNASQGQIRIGVPSANRDHANTQELVGFFANTLVVGTDYDRSQSFGELLVQVRERTAEALAHGDVPFGEVVRALGGRRDRSRSPLFQAMVAMDNAPGGFDLAPGLRAHRFDVPLPGAKFDLTLFVHDGPAGLELGLEYAADLFTRDTAARLMDQMLAVLRAGTDAPERPLSCLLTVSDEQRRLLADWARGPAVVPDAGGATTALDLFARQVAAAPHAPAIVAGDGTVSYAELDALADRIAAGLAAAGVEPTDRVGVAVPRSVELVAALIAVWKRGAAYVPLDPAQPAVRLVSIVVDARPTVVLQTDGHGTAAAGGAQVFDVRKLLAGDSGAAPAPAVSGSDPAYVLYTSGSTGRPKGVQITQSGLVNYLRWAAAEYCPDEPPVAPLHTTVGFDLTVTSLWVPLTTGGSVHLVDESSPVDGLVDVLSGPARPSLVKLTPAHLEAVCRLLPQGALAGLRVCFVVGGEALAPSLVRRLFAVAPDARVVNEYGPTETVVGCCVASAVATDDLGERPGMSIGRPVANTQLYVVDELLEPVPVGVPGELVVGGVGVGRGYLGDPARTAATFVPDPFSGVPGARLYRTGDVVRYLPDGQLEFLGRRDHQVKIRGQRIELGEVEA</sequence>
<dbReference type="FunFam" id="3.40.50.980:FF:000001">
    <property type="entry name" value="Non-ribosomal peptide synthetase"/>
    <property type="match status" value="1"/>
</dbReference>
<dbReference type="FunFam" id="2.30.38.10:FF:000001">
    <property type="entry name" value="Non-ribosomal peptide synthetase PvdI"/>
    <property type="match status" value="1"/>
</dbReference>
<dbReference type="Gene3D" id="3.40.50.980">
    <property type="match status" value="2"/>
</dbReference>
<dbReference type="Gene3D" id="3.30.300.30">
    <property type="match status" value="1"/>
</dbReference>
<dbReference type="Pfam" id="PF00668">
    <property type="entry name" value="Condensation"/>
    <property type="match status" value="1"/>
</dbReference>
<dbReference type="GO" id="GO:0044550">
    <property type="term" value="P:secondary metabolite biosynthetic process"/>
    <property type="evidence" value="ECO:0007669"/>
    <property type="project" value="TreeGrafter"/>
</dbReference>
<dbReference type="AlphaFoldDB" id="A0A1K2B3N6"/>
<dbReference type="PANTHER" id="PTHR45527:SF1">
    <property type="entry name" value="FATTY ACID SYNTHASE"/>
    <property type="match status" value="1"/>
</dbReference>
<feature type="non-terminal residue" evidence="6">
    <location>
        <position position="885"/>
    </location>
</feature>
<gene>
    <name evidence="6" type="ORF">SAMN02787144_10081</name>
</gene>
<dbReference type="GO" id="GO:0031177">
    <property type="term" value="F:phosphopantetheine binding"/>
    <property type="evidence" value="ECO:0007669"/>
    <property type="project" value="TreeGrafter"/>
</dbReference>
<dbReference type="GO" id="GO:0008610">
    <property type="term" value="P:lipid biosynthetic process"/>
    <property type="evidence" value="ECO:0007669"/>
    <property type="project" value="UniProtKB-ARBA"/>
</dbReference>
<dbReference type="InterPro" id="IPR020459">
    <property type="entry name" value="AMP-binding"/>
</dbReference>
<dbReference type="InterPro" id="IPR000873">
    <property type="entry name" value="AMP-dep_synth/lig_dom"/>
</dbReference>
<dbReference type="STRING" id="1893.SAMN02787144_10081"/>
<organism evidence="6 7">
    <name type="scientific">Streptomyces atratus</name>
    <dbReference type="NCBI Taxonomy" id="1893"/>
    <lineage>
        <taxon>Bacteria</taxon>
        <taxon>Bacillati</taxon>
        <taxon>Actinomycetota</taxon>
        <taxon>Actinomycetes</taxon>
        <taxon>Kitasatosporales</taxon>
        <taxon>Streptomycetaceae</taxon>
        <taxon>Streptomyces</taxon>
    </lineage>
</organism>
<dbReference type="Gene3D" id="2.30.38.10">
    <property type="entry name" value="Luciferase, Domain 3"/>
    <property type="match status" value="1"/>
</dbReference>
<evidence type="ECO:0000259" key="4">
    <source>
        <dbReference type="Pfam" id="PF00501"/>
    </source>
</evidence>